<dbReference type="PANTHER" id="PTHR23287">
    <property type="entry name" value="RUBY-EYE2-LIKE PROTEIN"/>
    <property type="match status" value="1"/>
</dbReference>
<evidence type="ECO:0000256" key="1">
    <source>
        <dbReference type="SAM" id="MobiDB-lite"/>
    </source>
</evidence>
<evidence type="ECO:0000313" key="2">
    <source>
        <dbReference type="EMBL" id="EGC38473.1"/>
    </source>
</evidence>
<feature type="region of interest" description="Disordered" evidence="1">
    <location>
        <begin position="461"/>
        <end position="486"/>
    </location>
</feature>
<dbReference type="GeneID" id="10502072"/>
<protein>
    <recommendedName>
        <fullName evidence="4">RING-type domain-containing protein</fullName>
    </recommendedName>
</protein>
<name>F0ZC76_DICPU</name>
<dbReference type="Gene3D" id="2.130.10.10">
    <property type="entry name" value="YVTN repeat-like/Quinoprotein amine dehydrogenase"/>
    <property type="match status" value="1"/>
</dbReference>
<sequence length="1459" mass="164072">MTTTINNNNHNENNTSTALATASTVDTTLVPKLVIDDLDNILLPIGGGSRVKYTCLDVSKRYLALGATTGSLYFFERKSASSIFTNKKQILEHFQNHQHAFKVFTNDNISFTQILSLNDIRDQISIIKINPINDNLVAVATLRTLYIIESNISKSREKEKILAKMTDHPKDSEITSIIWSRCGNYLFSGDDSGNIFCCSVVKARKAFFFSGELVYKCDSKIVQLDIIPTISISNGNSQPHSTLDSQLNQHNQPSNQNIVITTPLPTPVHVQSINVSILSSTLTKSMVLNYQILTSTNSGKLQSTTQIGKKLRENTKQGACFHPFYKGSVYTSRPGKRLWLADPIDGKVLSTMNFTPSEDGVIVKPKPLITSANADADHYLQGKFPMIFSKLLPFGNYLVSYDDYSLLLIDVNEVEVLEWKLDQSHIHDLVVYQDSIYVLHGQQRSISRIFTSIPIIILPPDEQKEEENESNLENQNENNEENKPIIEQPQIIAEPAPEIEKVLVEENNIIIESPSSSASTSLNNSIEPEFLKKDEEANLMVKNNSLSNLSESLSENDITLTDSLSNSTEETINHNPVPQQTILKFSNDSDIKKNEQPLSAPIQITSTNTTVVESSLSTSPTSTIEEQPQVKKTQKESIFSDIPLSSEPLISKEPTLSVPRKVIKKKIKVQPPASSTAPSQPPATTVNKPSATNENSTATTNEEGTTKRTVIIKKKIVKKAPSSVVSSPPIGTTPVSPVNTSEPVVTIPQPTPVVAIQPDANIDQQAVITSTTANLNATTQNFVQQGKEGIFKTLNSATSSLLEIKQFALNKTNDITHKFAGAIGTTTSTGINNTNGLVATNITPVEDSASPPPAINIHPLEALDNLTKKTYESLLSFKENKNKESFEVILSIWAHLFNSIEDVPANEMIKEIVTSCFIMGINLNQCKETESSKHQLCKCWDESIAKEFIKSYFNFLHTNKIYINTNEKQWDSCIETLLELESFTKQESKIISTIYQFLDTNDSSTCLSLLDSHLNDYGLLFRFIDPLLQMSPKEASIFFAKQYPVILPRNIFQFINNNQQQQDTNSTTALTNIIKFEYLNQLMNSKPECKLNSNLLIEWFDCTLQHDKPDSNQLFLSLDNGERMVPRLGSFKVEWKSSSAILLQIIENTISPSGQYNGDIKYFEEQCKKEGFFQGLYHIYSYYNKIYSLKSVLYNEELLIEYSKKLVELTVYCDNKQGFLQLFETNTNIEIWSFTLETMKSLRNFVDKEFEYYDESNKIVLDISESFIIELMGKAIGPLETIELICKYNNNEMFEKNKISTGILSDWINFGKWSLYNRSKLSYDILSNLDSHLWLKKPLTLSPQILSILTKEINLNQDNNNNNQHNNNNSLKNLKNNIGQFDFSLPQFFEDNSRRHWGVETELQTGICQICTLPLAENPESSFLGSTPATIIVFPNCGHSYHHCCIEEQTCMLCFSKNK</sequence>
<evidence type="ECO:0000313" key="3">
    <source>
        <dbReference type="Proteomes" id="UP000001064"/>
    </source>
</evidence>
<dbReference type="eggNOG" id="KOG3621">
    <property type="taxonomic scope" value="Eukaryota"/>
</dbReference>
<dbReference type="Proteomes" id="UP000001064">
    <property type="component" value="Unassembled WGS sequence"/>
</dbReference>
<gene>
    <name evidence="2" type="ORF">DICPUDRAFT_148868</name>
</gene>
<dbReference type="InParanoid" id="F0ZC76"/>
<feature type="compositionally biased region" description="Low complexity" evidence="1">
    <location>
        <begin position="669"/>
        <end position="707"/>
    </location>
</feature>
<dbReference type="InterPro" id="IPR015943">
    <property type="entry name" value="WD40/YVTN_repeat-like_dom_sf"/>
</dbReference>
<dbReference type="OrthoDB" id="19493at2759"/>
<dbReference type="EMBL" id="GL870976">
    <property type="protein sequence ID" value="EGC38473.1"/>
    <property type="molecule type" value="Genomic_DNA"/>
</dbReference>
<organism evidence="2 3">
    <name type="scientific">Dictyostelium purpureum</name>
    <name type="common">Slime mold</name>
    <dbReference type="NCBI Taxonomy" id="5786"/>
    <lineage>
        <taxon>Eukaryota</taxon>
        <taxon>Amoebozoa</taxon>
        <taxon>Evosea</taxon>
        <taxon>Eumycetozoa</taxon>
        <taxon>Dictyostelia</taxon>
        <taxon>Dictyosteliales</taxon>
        <taxon>Dictyosteliaceae</taxon>
        <taxon>Dictyostelium</taxon>
    </lineage>
</organism>
<accession>F0ZC76</accession>
<feature type="compositionally biased region" description="Polar residues" evidence="1">
    <location>
        <begin position="602"/>
        <end position="626"/>
    </location>
</feature>
<dbReference type="SUPFAM" id="SSF101908">
    <property type="entry name" value="Putative isomerase YbhE"/>
    <property type="match status" value="1"/>
</dbReference>
<feature type="region of interest" description="Disordered" evidence="1">
    <location>
        <begin position="667"/>
        <end position="707"/>
    </location>
</feature>
<feature type="region of interest" description="Disordered" evidence="1">
    <location>
        <begin position="723"/>
        <end position="743"/>
    </location>
</feature>
<dbReference type="RefSeq" id="XP_003285031.1">
    <property type="nucleotide sequence ID" value="XM_003284983.1"/>
</dbReference>
<dbReference type="PANTHER" id="PTHR23287:SF16">
    <property type="entry name" value="TECTONIN BETA-PROPELLER REPEAT-CONTAINING PROTEIN 2"/>
    <property type="match status" value="1"/>
</dbReference>
<feature type="region of interest" description="Disordered" evidence="1">
    <location>
        <begin position="592"/>
        <end position="637"/>
    </location>
</feature>
<evidence type="ECO:0008006" key="4">
    <source>
        <dbReference type="Google" id="ProtNLM"/>
    </source>
</evidence>
<dbReference type="KEGG" id="dpp:DICPUDRAFT_148868"/>
<reference evidence="3" key="1">
    <citation type="journal article" date="2011" name="Genome Biol.">
        <title>Comparative genomics of the social amoebae Dictyostelium discoideum and Dictyostelium purpureum.</title>
        <authorList>
            <consortium name="US DOE Joint Genome Institute (JGI-PGF)"/>
            <person name="Sucgang R."/>
            <person name="Kuo A."/>
            <person name="Tian X."/>
            <person name="Salerno W."/>
            <person name="Parikh A."/>
            <person name="Feasley C.L."/>
            <person name="Dalin E."/>
            <person name="Tu H."/>
            <person name="Huang E."/>
            <person name="Barry K."/>
            <person name="Lindquist E."/>
            <person name="Shapiro H."/>
            <person name="Bruce D."/>
            <person name="Schmutz J."/>
            <person name="Salamov A."/>
            <person name="Fey P."/>
            <person name="Gaudet P."/>
            <person name="Anjard C."/>
            <person name="Babu M.M."/>
            <person name="Basu S."/>
            <person name="Bushmanova Y."/>
            <person name="van der Wel H."/>
            <person name="Katoh-Kurasawa M."/>
            <person name="Dinh C."/>
            <person name="Coutinho P.M."/>
            <person name="Saito T."/>
            <person name="Elias M."/>
            <person name="Schaap P."/>
            <person name="Kay R.R."/>
            <person name="Henrissat B."/>
            <person name="Eichinger L."/>
            <person name="Rivero F."/>
            <person name="Putnam N.H."/>
            <person name="West C.M."/>
            <person name="Loomis W.F."/>
            <person name="Chisholm R.L."/>
            <person name="Shaulsky G."/>
            <person name="Strassmann J.E."/>
            <person name="Queller D.C."/>
            <person name="Kuspa A."/>
            <person name="Grigoriev I.V."/>
        </authorList>
    </citation>
    <scope>NUCLEOTIDE SEQUENCE [LARGE SCALE GENOMIC DNA]</scope>
    <source>
        <strain evidence="3">QSDP1</strain>
    </source>
</reference>
<dbReference type="OMA" id="KYTCLDV"/>
<keyword evidence="3" id="KW-1185">Reference proteome</keyword>
<proteinExistence type="predicted"/>
<dbReference type="VEuPathDB" id="AmoebaDB:DICPUDRAFT_148868"/>